<dbReference type="Gene3D" id="3.40.50.300">
    <property type="entry name" value="P-loop containing nucleotide triphosphate hydrolases"/>
    <property type="match status" value="2"/>
</dbReference>
<sequence length="635" mass="72600">MKWNKLIVQNFLAINDAEVDLDNQGLILIEGENTSDEKFASNGAGKSSLIPESITWCLYNMTSKGVKGDAVVNNKTKKNTMVALIGEQDGDTYRIERYRKHSLHANKVRLFRNDIDITAKSNDDTNAEIEKILKISHLTFINSILFAQGEGLGAFASLTDSKKKEILDSLLNLDIYSLAQEVAKKKVKESIAKIDEKNREIERLNWDLEQVDKLEEQDNKNYESTKHMLQEEQKRLADVIKLLNDYPAKYFGFVEQKKDNIEALNKKLDEISNIDMSTEEAEFNAAHRALNEVENQQRDLDRQKTDLVKRYKSLSFSDNCPVCGTPMDNSHKIAEQDNIKNELRPIMLGLQQIEQTKQPYIDAVNEARERYDAKLEEQKTVVQRQREITTEIKRDEDYIRTYEINLRQLKNNVEVVKNTIQKLQNVPEPISRDKDRESINESIKAAKKELVSLELAKKEDEDVVKVYSNEGVKSHVLDFITPELNQRGNKYLKQLAGENMELVFSTRTKKKDGTYSDKFDVQLINTVGGDDYKAQSGGERKRADLSISLALQDLILENTNFIVYDEVFDALDEIGIENVIELLKERVKSIGTIFIITQSSHFKALFEKVITITKDKNGISSIKQKGEKNGSLEAS</sequence>
<keyword evidence="3" id="KW-0378">Hydrolase</keyword>
<dbReference type="PANTHER" id="PTHR32114:SF2">
    <property type="entry name" value="ABC TRANSPORTER ABCH.3"/>
    <property type="match status" value="1"/>
</dbReference>
<evidence type="ECO:0000256" key="1">
    <source>
        <dbReference type="SAM" id="Coils"/>
    </source>
</evidence>
<dbReference type="EMBL" id="KU737345">
    <property type="protein sequence ID" value="AMW61727.1"/>
    <property type="molecule type" value="Genomic_DNA"/>
</dbReference>
<keyword evidence="3" id="KW-0269">Exonuclease</keyword>
<dbReference type="Proteomes" id="UP000225977">
    <property type="component" value="Segment"/>
</dbReference>
<feature type="coiled-coil region" evidence="1">
    <location>
        <begin position="361"/>
        <end position="463"/>
    </location>
</feature>
<dbReference type="Gene3D" id="1.10.287.510">
    <property type="entry name" value="Helix hairpin bin"/>
    <property type="match status" value="1"/>
</dbReference>
<reference evidence="4" key="1">
    <citation type="submission" date="2016-02" db="EMBL/GenBank/DDBJ databases">
        <authorList>
            <person name="Mokah H."/>
            <person name="Prakash A."/>
            <person name="Horton L."/>
            <person name="Cochran E."/>
            <person name="Foltz S."/>
            <person name="Olszewski N."/>
            <person name="Jeyasankar M."/>
            <person name="Sehgal N."/>
            <person name="Miller A."/>
            <person name="Luong A."/>
            <person name="Miller R."/>
            <person name="Afzal A."/>
            <person name="Dandamudi K."/>
            <person name="Yoo S."/>
            <person name="Shi R."/>
            <person name="Carvalho R."/>
            <person name="Koparde V.N."/>
            <person name="Lee V."/>
            <person name="Buck G."/>
            <person name="Serrano M.G."/>
            <person name="Johnson A."/>
        </authorList>
    </citation>
    <scope>NUCLEOTIDE SEQUENCE [LARGE SCALE GENOMIC DNA]</scope>
</reference>
<gene>
    <name evidence="3" type="ORF">JUGLONE_113</name>
</gene>
<dbReference type="GO" id="GO:0004527">
    <property type="term" value="F:exonuclease activity"/>
    <property type="evidence" value="ECO:0007669"/>
    <property type="project" value="UniProtKB-KW"/>
</dbReference>
<dbReference type="SUPFAM" id="SSF52540">
    <property type="entry name" value="P-loop containing nucleoside triphosphate hydrolases"/>
    <property type="match status" value="1"/>
</dbReference>
<evidence type="ECO:0000259" key="2">
    <source>
        <dbReference type="Pfam" id="PF13476"/>
    </source>
</evidence>
<feature type="coiled-coil region" evidence="1">
    <location>
        <begin position="180"/>
        <end position="214"/>
    </location>
</feature>
<feature type="coiled-coil region" evidence="1">
    <location>
        <begin position="254"/>
        <end position="310"/>
    </location>
</feature>
<keyword evidence="1" id="KW-0175">Coiled coil</keyword>
<dbReference type="InterPro" id="IPR038729">
    <property type="entry name" value="Rad50/SbcC_AAA"/>
</dbReference>
<evidence type="ECO:0000313" key="3">
    <source>
        <dbReference type="EMBL" id="AMW61727.1"/>
    </source>
</evidence>
<evidence type="ECO:0000313" key="4">
    <source>
        <dbReference type="Proteomes" id="UP000225977"/>
    </source>
</evidence>
<dbReference type="GO" id="GO:0006302">
    <property type="term" value="P:double-strand break repair"/>
    <property type="evidence" value="ECO:0007669"/>
    <property type="project" value="InterPro"/>
</dbReference>
<dbReference type="GO" id="GO:0016887">
    <property type="term" value="F:ATP hydrolysis activity"/>
    <property type="evidence" value="ECO:0007669"/>
    <property type="project" value="InterPro"/>
</dbReference>
<protein>
    <submittedName>
        <fullName evidence="3">Exonuclease I</fullName>
    </submittedName>
</protein>
<name>A0A143FHM5_9CAUD</name>
<dbReference type="InterPro" id="IPR027417">
    <property type="entry name" value="P-loop_NTPase"/>
</dbReference>
<dbReference type="PANTHER" id="PTHR32114">
    <property type="entry name" value="ABC TRANSPORTER ABCH.3"/>
    <property type="match status" value="1"/>
</dbReference>
<accession>A0A143FHM5</accession>
<organism evidence="3 4">
    <name type="scientific">Bacillus phage Juglone</name>
    <dbReference type="NCBI Taxonomy" id="1805949"/>
    <lineage>
        <taxon>Viruses</taxon>
        <taxon>Duplodnaviria</taxon>
        <taxon>Heunggongvirae</taxon>
        <taxon>Uroviricota</taxon>
        <taxon>Caudoviricetes</taxon>
        <taxon>Herelleviridae</taxon>
        <taxon>Bastillevirinae</taxon>
        <taxon>Bequatrovirus</taxon>
        <taxon>Bequatrovirus troll</taxon>
    </lineage>
</organism>
<dbReference type="Pfam" id="PF13476">
    <property type="entry name" value="AAA_23"/>
    <property type="match status" value="1"/>
</dbReference>
<feature type="domain" description="Rad50/SbcC-type AAA" evidence="2">
    <location>
        <begin position="5"/>
        <end position="217"/>
    </location>
</feature>
<keyword evidence="3" id="KW-0540">Nuclease</keyword>
<proteinExistence type="predicted"/>